<comment type="subcellular location">
    <subcellularLocation>
        <location evidence="1">Nucleus speckle</location>
    </subcellularLocation>
    <subcellularLocation>
        <location evidence="2">Nucleus</location>
        <location evidence="2">Nucleolus</location>
    </subcellularLocation>
</comment>
<feature type="compositionally biased region" description="Low complexity" evidence="8">
    <location>
        <begin position="49"/>
        <end position="69"/>
    </location>
</feature>
<protein>
    <recommendedName>
        <fullName evidence="4">ADP-ribosylation factor-like protein 6-interacting protein 4</fullName>
    </recommendedName>
</protein>
<reference evidence="9" key="2">
    <citation type="submission" date="2021-08" db="EMBL/GenBank/DDBJ databases">
        <authorList>
            <person name="Eriksson T."/>
        </authorList>
    </citation>
    <scope>NUCLEOTIDE SEQUENCE</scope>
    <source>
        <strain evidence="9">Stoneville</strain>
        <tissue evidence="9">Whole head</tissue>
    </source>
</reference>
<dbReference type="InterPro" id="IPR019532">
    <property type="entry name" value="Nucl_RNA-splicing_assoc_SR-25"/>
</dbReference>
<feature type="compositionally biased region" description="Basic and acidic residues" evidence="8">
    <location>
        <begin position="96"/>
        <end position="105"/>
    </location>
</feature>
<dbReference type="Proteomes" id="UP000719412">
    <property type="component" value="Unassembled WGS sequence"/>
</dbReference>
<keyword evidence="5" id="KW-0507">mRNA processing</keyword>
<keyword evidence="10" id="KW-1185">Reference proteome</keyword>
<evidence type="ECO:0000256" key="8">
    <source>
        <dbReference type="SAM" id="MobiDB-lite"/>
    </source>
</evidence>
<evidence type="ECO:0000256" key="6">
    <source>
        <dbReference type="ARBA" id="ARBA00023187"/>
    </source>
</evidence>
<comment type="caution">
    <text evidence="9">The sequence shown here is derived from an EMBL/GenBank/DDBJ whole genome shotgun (WGS) entry which is preliminary data.</text>
</comment>
<evidence type="ECO:0000256" key="4">
    <source>
        <dbReference type="ARBA" id="ARBA00017993"/>
    </source>
</evidence>
<dbReference type="AlphaFoldDB" id="A0A8J6HCI2"/>
<dbReference type="GO" id="GO:0016607">
    <property type="term" value="C:nuclear speck"/>
    <property type="evidence" value="ECO:0007669"/>
    <property type="project" value="UniProtKB-SubCell"/>
</dbReference>
<dbReference type="GO" id="GO:0006397">
    <property type="term" value="P:mRNA processing"/>
    <property type="evidence" value="ECO:0007669"/>
    <property type="project" value="UniProtKB-KW"/>
</dbReference>
<dbReference type="OrthoDB" id="48562at2759"/>
<feature type="region of interest" description="Disordered" evidence="8">
    <location>
        <begin position="1"/>
        <end position="107"/>
    </location>
</feature>
<dbReference type="EMBL" id="JABDTM020026475">
    <property type="protein sequence ID" value="KAH0811891.1"/>
    <property type="molecule type" value="Genomic_DNA"/>
</dbReference>
<evidence type="ECO:0000256" key="1">
    <source>
        <dbReference type="ARBA" id="ARBA00004324"/>
    </source>
</evidence>
<evidence type="ECO:0000256" key="3">
    <source>
        <dbReference type="ARBA" id="ARBA00006852"/>
    </source>
</evidence>
<organism evidence="9 10">
    <name type="scientific">Tenebrio molitor</name>
    <name type="common">Yellow mealworm beetle</name>
    <dbReference type="NCBI Taxonomy" id="7067"/>
    <lineage>
        <taxon>Eukaryota</taxon>
        <taxon>Metazoa</taxon>
        <taxon>Ecdysozoa</taxon>
        <taxon>Arthropoda</taxon>
        <taxon>Hexapoda</taxon>
        <taxon>Insecta</taxon>
        <taxon>Pterygota</taxon>
        <taxon>Neoptera</taxon>
        <taxon>Endopterygota</taxon>
        <taxon>Coleoptera</taxon>
        <taxon>Polyphaga</taxon>
        <taxon>Cucujiformia</taxon>
        <taxon>Tenebrionidae</taxon>
        <taxon>Tenebrio</taxon>
    </lineage>
</organism>
<gene>
    <name evidence="9" type="ORF">GEV33_010898</name>
</gene>
<evidence type="ECO:0000256" key="7">
    <source>
        <dbReference type="ARBA" id="ARBA00023242"/>
    </source>
</evidence>
<keyword evidence="6" id="KW-0508">mRNA splicing</keyword>
<keyword evidence="7" id="KW-0539">Nucleus</keyword>
<evidence type="ECO:0000313" key="10">
    <source>
        <dbReference type="Proteomes" id="UP000719412"/>
    </source>
</evidence>
<proteinExistence type="inferred from homology"/>
<feature type="compositionally biased region" description="Basic residues" evidence="8">
    <location>
        <begin position="37"/>
        <end position="46"/>
    </location>
</feature>
<comment type="similarity">
    <text evidence="3">Belongs to the ARL6IP4 family.</text>
</comment>
<accession>A0A8J6HCI2</accession>
<feature type="compositionally biased region" description="Basic residues" evidence="8">
    <location>
        <begin position="1"/>
        <end position="10"/>
    </location>
</feature>
<sequence length="191" mass="21625">MGSHKKHRKSSCSSVEGDEEDKSRSKHEKHSSSKSILQKKRLKRKYVPSPSASSDSSSSDSTSTSSSSTDSEEERRRLKKQKKLKRAQKKSKKLKKIETPQKVEESSADIPLDLMTKAKAMAPMTKAEWEKSQSVVRRVYDESTGRHRLIKGDGEVIEEIVSRDRHMAINRQATRGDGDYFQTKMAGTLKK</sequence>
<evidence type="ECO:0000256" key="2">
    <source>
        <dbReference type="ARBA" id="ARBA00004604"/>
    </source>
</evidence>
<evidence type="ECO:0000256" key="5">
    <source>
        <dbReference type="ARBA" id="ARBA00022664"/>
    </source>
</evidence>
<dbReference type="GO" id="GO:0005730">
    <property type="term" value="C:nucleolus"/>
    <property type="evidence" value="ECO:0007669"/>
    <property type="project" value="UniProtKB-SubCell"/>
</dbReference>
<name>A0A8J6HCI2_TENMO</name>
<evidence type="ECO:0000313" key="9">
    <source>
        <dbReference type="EMBL" id="KAH0811891.1"/>
    </source>
</evidence>
<reference evidence="9" key="1">
    <citation type="journal article" date="2020" name="J Insects Food Feed">
        <title>The yellow mealworm (Tenebrio molitor) genome: a resource for the emerging insects as food and feed industry.</title>
        <authorList>
            <person name="Eriksson T."/>
            <person name="Andere A."/>
            <person name="Kelstrup H."/>
            <person name="Emery V."/>
            <person name="Picard C."/>
        </authorList>
    </citation>
    <scope>NUCLEOTIDE SEQUENCE</scope>
    <source>
        <strain evidence="9">Stoneville</strain>
        <tissue evidence="9">Whole head</tissue>
    </source>
</reference>
<dbReference type="Pfam" id="PF10500">
    <property type="entry name" value="SR-25"/>
    <property type="match status" value="1"/>
</dbReference>
<dbReference type="GO" id="GO:0008380">
    <property type="term" value="P:RNA splicing"/>
    <property type="evidence" value="ECO:0007669"/>
    <property type="project" value="UniProtKB-KW"/>
</dbReference>
<feature type="compositionally biased region" description="Basic residues" evidence="8">
    <location>
        <begin position="77"/>
        <end position="95"/>
    </location>
</feature>